<organism evidence="3 4">
    <name type="scientific">Bursaphelenchus xylophilus</name>
    <name type="common">Pinewood nematode worm</name>
    <name type="synonym">Aphelenchoides xylophilus</name>
    <dbReference type="NCBI Taxonomy" id="6326"/>
    <lineage>
        <taxon>Eukaryota</taxon>
        <taxon>Metazoa</taxon>
        <taxon>Ecdysozoa</taxon>
        <taxon>Nematoda</taxon>
        <taxon>Chromadorea</taxon>
        <taxon>Rhabditida</taxon>
        <taxon>Tylenchina</taxon>
        <taxon>Tylenchomorpha</taxon>
        <taxon>Aphelenchoidea</taxon>
        <taxon>Aphelenchoididae</taxon>
        <taxon>Bursaphelenchus</taxon>
    </lineage>
</organism>
<feature type="compositionally biased region" description="Polar residues" evidence="1">
    <location>
        <begin position="362"/>
        <end position="373"/>
    </location>
</feature>
<feature type="region of interest" description="Disordered" evidence="1">
    <location>
        <begin position="344"/>
        <end position="373"/>
    </location>
</feature>
<reference evidence="4" key="1">
    <citation type="submission" date="2016-11" db="UniProtKB">
        <authorList>
            <consortium name="WormBaseParasite"/>
        </authorList>
    </citation>
    <scope>IDENTIFICATION</scope>
</reference>
<dbReference type="PANTHER" id="PTHR22943">
    <property type="entry name" value="7-TRANSMEMBRANE DOMAIN RECEPTOR C.ELEGANS"/>
    <property type="match status" value="1"/>
</dbReference>
<keyword evidence="2" id="KW-0472">Membrane</keyword>
<feature type="transmembrane region" description="Helical" evidence="2">
    <location>
        <begin position="73"/>
        <end position="91"/>
    </location>
</feature>
<evidence type="ECO:0000313" key="4">
    <source>
        <dbReference type="WBParaSite" id="BXY_0514800.1"/>
    </source>
</evidence>
<feature type="transmembrane region" description="Helical" evidence="2">
    <location>
        <begin position="36"/>
        <end position="61"/>
    </location>
</feature>
<dbReference type="AlphaFoldDB" id="A0A1I7RWN5"/>
<accession>A0A1I7RWN5</accession>
<feature type="transmembrane region" description="Helical" evidence="2">
    <location>
        <begin position="223"/>
        <end position="248"/>
    </location>
</feature>
<dbReference type="Pfam" id="PF10317">
    <property type="entry name" value="7TM_GPCR_Srd"/>
    <property type="match status" value="1"/>
</dbReference>
<evidence type="ECO:0000256" key="2">
    <source>
        <dbReference type="SAM" id="Phobius"/>
    </source>
</evidence>
<keyword evidence="2" id="KW-0812">Transmembrane</keyword>
<dbReference type="WBParaSite" id="BXY_0514800.1">
    <property type="protein sequence ID" value="BXY_0514800.1"/>
    <property type="gene ID" value="BXY_0514800"/>
</dbReference>
<feature type="transmembrane region" description="Helical" evidence="2">
    <location>
        <begin position="117"/>
        <end position="138"/>
    </location>
</feature>
<dbReference type="SUPFAM" id="SSF81321">
    <property type="entry name" value="Family A G protein-coupled receptor-like"/>
    <property type="match status" value="1"/>
</dbReference>
<feature type="transmembrane region" description="Helical" evidence="2">
    <location>
        <begin position="269"/>
        <end position="293"/>
    </location>
</feature>
<proteinExistence type="predicted"/>
<name>A0A1I7RWN5_BURXY</name>
<sequence length="373" mass="42240">MPDQLYQPENPYAWAENDNETFGVPVERFTKPIHRVFHQINCVTAATMGFVTTTLMIYFVLQRNKSELKRYSMMLFMCSATDMVFVLGTFVNQVQIELTDGVMFVVQSGPVTHIDNFPIRCGLVSWEVFSLGLSATVLPAQHYFRYRLIKNQALSRWETLSLFMLSVVASSCVAFMGYLALRYSAQIWPGYNYANLLKDTFWFGPNHQMPVMFIVNLRHTYGYLYFAAAGTVIASSYGFALILGYKSVELGHATRNRASKRTLYFQQQFARVVLVQTLIPFLGCVVPLLFITITGLMRMEIRGAGLLMIGVLDWLPFINSSCTLYLIRPFRMKVYALIWKKSNANDSKAPTSSSDRLGKTANGPSVLQSLGPK</sequence>
<protein>
    <submittedName>
        <fullName evidence="4">G_PROTEIN_RECEP_F1_2 domain-containing protein</fullName>
    </submittedName>
</protein>
<dbReference type="PANTHER" id="PTHR22943:SF248">
    <property type="entry name" value="SEVEN TM RECEPTOR"/>
    <property type="match status" value="1"/>
</dbReference>
<evidence type="ECO:0000256" key="1">
    <source>
        <dbReference type="SAM" id="MobiDB-lite"/>
    </source>
</evidence>
<feature type="transmembrane region" description="Helical" evidence="2">
    <location>
        <begin position="159"/>
        <end position="181"/>
    </location>
</feature>
<feature type="compositionally biased region" description="Polar residues" evidence="1">
    <location>
        <begin position="344"/>
        <end position="355"/>
    </location>
</feature>
<dbReference type="eggNOG" id="ENOG502SX90">
    <property type="taxonomic scope" value="Eukaryota"/>
</dbReference>
<dbReference type="Proteomes" id="UP000095284">
    <property type="component" value="Unplaced"/>
</dbReference>
<feature type="transmembrane region" description="Helical" evidence="2">
    <location>
        <begin position="305"/>
        <end position="327"/>
    </location>
</feature>
<dbReference type="InterPro" id="IPR019421">
    <property type="entry name" value="7TM_GPCR_serpentine_rcpt_Srd"/>
</dbReference>
<evidence type="ECO:0000313" key="3">
    <source>
        <dbReference type="Proteomes" id="UP000095284"/>
    </source>
</evidence>
<keyword evidence="2" id="KW-1133">Transmembrane helix</keyword>